<reference evidence="1" key="1">
    <citation type="submission" date="2022-12" db="EMBL/GenBank/DDBJ databases">
        <title>Genome Sequence of Lasiodiplodia mahajangana.</title>
        <authorList>
            <person name="Buettner E."/>
        </authorList>
    </citation>
    <scope>NUCLEOTIDE SEQUENCE</scope>
    <source>
        <strain evidence="1">VT137</strain>
    </source>
</reference>
<name>A0ACC2JUB2_9PEZI</name>
<dbReference type="EMBL" id="JAPUUL010000398">
    <property type="protein sequence ID" value="KAJ8130914.1"/>
    <property type="molecule type" value="Genomic_DNA"/>
</dbReference>
<organism evidence="1 2">
    <name type="scientific">Lasiodiplodia mahajangana</name>
    <dbReference type="NCBI Taxonomy" id="1108764"/>
    <lineage>
        <taxon>Eukaryota</taxon>
        <taxon>Fungi</taxon>
        <taxon>Dikarya</taxon>
        <taxon>Ascomycota</taxon>
        <taxon>Pezizomycotina</taxon>
        <taxon>Dothideomycetes</taxon>
        <taxon>Dothideomycetes incertae sedis</taxon>
        <taxon>Botryosphaeriales</taxon>
        <taxon>Botryosphaeriaceae</taxon>
        <taxon>Lasiodiplodia</taxon>
    </lineage>
</organism>
<comment type="caution">
    <text evidence="1">The sequence shown here is derived from an EMBL/GenBank/DDBJ whole genome shotgun (WGS) entry which is preliminary data.</text>
</comment>
<proteinExistence type="predicted"/>
<protein>
    <submittedName>
        <fullName evidence="1">Uncharacterized protein</fullName>
    </submittedName>
</protein>
<keyword evidence="2" id="KW-1185">Reference proteome</keyword>
<sequence length="348" mass="37649">MLPPVLVKQALSMNLPRRHVYSNLAWPILDASSRETEQNALPLASSLPSMISFVNKCNFFLLAVFVSLAIAQTNGYFGYELHKRGDPESTNYETANTPGVDLPVEPDVFLNATVSVGEIDIEVDNITAKINLDAKVLNLLKFNAGVDASIDRVALRIQNVSAKVLLEARLGNVVQMIDDVLNVIDLNPVVATLGNAVGNLTGALPSASSSSTVPSATNTNTKRDLLDYNIQHNILYSINDYSGQTHTNRVLAQQNGTIYDVFLDNDGNEHGRQVVGSYSRDMVFTGHNRSTTIGEQAVFELGYKYTPFTGLEVISNIYLTPGGQVVKAQVVAEAEGGGTSTISDDQDE</sequence>
<gene>
    <name evidence="1" type="ORF">O1611_g2711</name>
</gene>
<dbReference type="Proteomes" id="UP001153332">
    <property type="component" value="Unassembled WGS sequence"/>
</dbReference>
<accession>A0ACC2JUB2</accession>
<evidence type="ECO:0000313" key="1">
    <source>
        <dbReference type="EMBL" id="KAJ8130914.1"/>
    </source>
</evidence>
<evidence type="ECO:0000313" key="2">
    <source>
        <dbReference type="Proteomes" id="UP001153332"/>
    </source>
</evidence>